<dbReference type="EMBL" id="CP072800">
    <property type="protein sequence ID" value="QTR50148.1"/>
    <property type="molecule type" value="Genomic_DNA"/>
</dbReference>
<accession>A0ABX7X6C9</accession>
<dbReference type="RefSeq" id="WP_210227155.1">
    <property type="nucleotide sequence ID" value="NZ_CP072800.1"/>
</dbReference>
<proteinExistence type="predicted"/>
<keyword evidence="2" id="KW-1185">Reference proteome</keyword>
<evidence type="ECO:0000313" key="2">
    <source>
        <dbReference type="Proteomes" id="UP000672027"/>
    </source>
</evidence>
<gene>
    <name evidence="1" type="ORF">J8380_00750</name>
</gene>
<organism evidence="1 2">
    <name type="scientific">Candidatus Thiothrix anitrata</name>
    <dbReference type="NCBI Taxonomy" id="2823902"/>
    <lineage>
        <taxon>Bacteria</taxon>
        <taxon>Pseudomonadati</taxon>
        <taxon>Pseudomonadota</taxon>
        <taxon>Gammaproteobacteria</taxon>
        <taxon>Thiotrichales</taxon>
        <taxon>Thiotrichaceae</taxon>
        <taxon>Thiothrix</taxon>
    </lineage>
</organism>
<name>A0ABX7X6C9_9GAMM</name>
<sequence>MTVADDWRAGVGCNFKGFTDKDLDPGKKNADGVYVRLQAKIGETMFKAIQAEEAPLASDKVL</sequence>
<reference evidence="1 2" key="1">
    <citation type="submission" date="2021-04" db="EMBL/GenBank/DDBJ databases">
        <title>Genomics, taxonomy and metabolism of representatives of sulfur bacteria of the genus Thiothrix: Thiothrix fructosivorans QT, Thiothrix unzii A1T and three new species, Thiothrix subterranea sp. nov., Thiothrix litoralis sp. nov. and 'Candidatus Thiothrix anitrata' sp. nov.</title>
        <authorList>
            <person name="Ravin N.V."/>
            <person name="Smolyakov D."/>
            <person name="Rudenko T.S."/>
            <person name="Mardanov A.V."/>
            <person name="Beletsky A.V."/>
            <person name="Markov N.D."/>
            <person name="Fomenkov A.I."/>
            <person name="Roberts R.J."/>
            <person name="Karnachuk O.V."/>
            <person name="Novikov A."/>
            <person name="Grabovich M.Y."/>
        </authorList>
    </citation>
    <scope>NUCLEOTIDE SEQUENCE [LARGE SCALE GENOMIC DNA]</scope>
    <source>
        <strain evidence="1 2">A52</strain>
    </source>
</reference>
<protein>
    <submittedName>
        <fullName evidence="1">Uncharacterized protein</fullName>
    </submittedName>
</protein>
<dbReference type="Proteomes" id="UP000672027">
    <property type="component" value="Chromosome"/>
</dbReference>
<evidence type="ECO:0000313" key="1">
    <source>
        <dbReference type="EMBL" id="QTR50148.1"/>
    </source>
</evidence>